<dbReference type="GO" id="GO:0005737">
    <property type="term" value="C:cytoplasm"/>
    <property type="evidence" value="ECO:0007669"/>
    <property type="project" value="UniProtKB-SubCell"/>
</dbReference>
<proteinExistence type="inferred from homology"/>
<dbReference type="HAMAP" id="MF_00524">
    <property type="entry name" value="Glucokinase"/>
    <property type="match status" value="1"/>
</dbReference>
<dbReference type="Proteomes" id="UP000248857">
    <property type="component" value="Unassembled WGS sequence"/>
</dbReference>
<dbReference type="GO" id="GO:0005536">
    <property type="term" value="F:D-glucose binding"/>
    <property type="evidence" value="ECO:0007669"/>
    <property type="project" value="InterPro"/>
</dbReference>
<protein>
    <recommendedName>
        <fullName evidence="3">Glucokinase</fullName>
        <ecNumber evidence="3">2.7.1.2</ecNumber>
    </recommendedName>
    <alternativeName>
        <fullName evidence="3">Glucose kinase</fullName>
    </alternativeName>
</protein>
<evidence type="ECO:0000256" key="4">
    <source>
        <dbReference type="RuleBase" id="RU004046"/>
    </source>
</evidence>
<dbReference type="InterPro" id="IPR003836">
    <property type="entry name" value="Glucokinase"/>
</dbReference>
<evidence type="ECO:0000313" key="6">
    <source>
        <dbReference type="Proteomes" id="UP000248857"/>
    </source>
</evidence>
<comment type="caution">
    <text evidence="5">The sequence shown here is derived from an EMBL/GenBank/DDBJ whole genome shotgun (WGS) entry which is preliminary data.</text>
</comment>
<dbReference type="PANTHER" id="PTHR47363:SF1">
    <property type="entry name" value="GLUCOKINASE"/>
    <property type="match status" value="1"/>
</dbReference>
<accession>A0A2W1K0Z5</accession>
<feature type="binding site" evidence="3">
    <location>
        <begin position="8"/>
        <end position="13"/>
    </location>
    <ligand>
        <name>ATP</name>
        <dbReference type="ChEBI" id="CHEBI:30616"/>
    </ligand>
</feature>
<sequence>MAIRLLAGDIGGTKTILRLNQVEGDTTQTLAESTYPSADFDHLNPMIETFLATVDGERPQVACLAIAGPVLNDTCQLTNLSWQLNGRQMEKALEIPRIHLMNDFAAIGYGILALKDDDLKTLQDQPIQAQSNIAVLGAGTGLGEALLVWQQENYQVLAIEGGHTDFPARNELEIGLLQYLQGKHGRISVERVVSGQGIYAIYEYLRDTHFAPESAAVKIAMESQDPTAVVGQYGLKNSDPLCTKAVEIFVSAYGAEAGNLALKSLPFGGLYIAGGVAPKLLPKLQDGLFLDSFLDKGRMEKLLKTIRVSVILNPKVGLMGAALFAERLMKTA</sequence>
<dbReference type="OrthoDB" id="9800595at2"/>
<dbReference type="Pfam" id="PF02685">
    <property type="entry name" value="Glucokinase"/>
    <property type="match status" value="1"/>
</dbReference>
<dbReference type="GO" id="GO:0004340">
    <property type="term" value="F:glucokinase activity"/>
    <property type="evidence" value="ECO:0007669"/>
    <property type="project" value="UniProtKB-UniRule"/>
</dbReference>
<dbReference type="EC" id="2.7.1.2" evidence="3"/>
<reference evidence="5 6" key="1">
    <citation type="journal article" date="2018" name="Sci. Rep.">
        <title>A novel species of the marine cyanobacterium Acaryochloris with a unique pigment content and lifestyle.</title>
        <authorList>
            <person name="Partensky F."/>
            <person name="Six C."/>
            <person name="Ratin M."/>
            <person name="Garczarek L."/>
            <person name="Vaulot D."/>
            <person name="Probert I."/>
            <person name="Calteau A."/>
            <person name="Gourvil P."/>
            <person name="Marie D."/>
            <person name="Grebert T."/>
            <person name="Bouchier C."/>
            <person name="Le Panse S."/>
            <person name="Gachenot M."/>
            <person name="Rodriguez F."/>
            <person name="Garrido J.L."/>
        </authorList>
    </citation>
    <scope>NUCLEOTIDE SEQUENCE [LARGE SCALE GENOMIC DNA]</scope>
    <source>
        <strain evidence="5 6">RCC1774</strain>
    </source>
</reference>
<dbReference type="EMBL" id="PQWO01000001">
    <property type="protein sequence ID" value="PZD75164.1"/>
    <property type="molecule type" value="Genomic_DNA"/>
</dbReference>
<keyword evidence="1 3" id="KW-0808">Transferase</keyword>
<dbReference type="GO" id="GO:0006096">
    <property type="term" value="P:glycolytic process"/>
    <property type="evidence" value="ECO:0007669"/>
    <property type="project" value="UniProtKB-UniRule"/>
</dbReference>
<name>A0A2W1K0Z5_9CYAN</name>
<keyword evidence="2 3" id="KW-0418">Kinase</keyword>
<gene>
    <name evidence="5" type="primary">glk_1</name>
    <name evidence="3" type="synonym">glk</name>
    <name evidence="5" type="ORF">C1752_00264</name>
</gene>
<dbReference type="RefSeq" id="WP_110984245.1">
    <property type="nucleotide sequence ID" value="NZ_CAWNWM010000001.1"/>
</dbReference>
<evidence type="ECO:0000256" key="2">
    <source>
        <dbReference type="ARBA" id="ARBA00022777"/>
    </source>
</evidence>
<dbReference type="AlphaFoldDB" id="A0A2W1K0Z5"/>
<comment type="catalytic activity">
    <reaction evidence="3">
        <text>D-glucose + ATP = D-glucose 6-phosphate + ADP + H(+)</text>
        <dbReference type="Rhea" id="RHEA:17825"/>
        <dbReference type="ChEBI" id="CHEBI:4167"/>
        <dbReference type="ChEBI" id="CHEBI:15378"/>
        <dbReference type="ChEBI" id="CHEBI:30616"/>
        <dbReference type="ChEBI" id="CHEBI:61548"/>
        <dbReference type="ChEBI" id="CHEBI:456216"/>
        <dbReference type="EC" id="2.7.1.2"/>
    </reaction>
</comment>
<dbReference type="CDD" id="cd24008">
    <property type="entry name" value="ASKHA_NBD_GLK"/>
    <property type="match status" value="1"/>
</dbReference>
<evidence type="ECO:0000313" key="5">
    <source>
        <dbReference type="EMBL" id="PZD75164.1"/>
    </source>
</evidence>
<dbReference type="Gene3D" id="3.30.420.40">
    <property type="match status" value="1"/>
</dbReference>
<organism evidence="5 6">
    <name type="scientific">Acaryochloris thomasi RCC1774</name>
    <dbReference type="NCBI Taxonomy" id="1764569"/>
    <lineage>
        <taxon>Bacteria</taxon>
        <taxon>Bacillati</taxon>
        <taxon>Cyanobacteriota</taxon>
        <taxon>Cyanophyceae</taxon>
        <taxon>Acaryochloridales</taxon>
        <taxon>Acaryochloridaceae</taxon>
        <taxon>Acaryochloris</taxon>
        <taxon>Acaryochloris thomasi</taxon>
    </lineage>
</organism>
<comment type="similarity">
    <text evidence="3 4">Belongs to the bacterial glucokinase family.</text>
</comment>
<dbReference type="Gene3D" id="3.40.367.20">
    <property type="match status" value="1"/>
</dbReference>
<keyword evidence="3" id="KW-0067">ATP-binding</keyword>
<evidence type="ECO:0000256" key="1">
    <source>
        <dbReference type="ARBA" id="ARBA00022679"/>
    </source>
</evidence>
<evidence type="ECO:0000256" key="3">
    <source>
        <dbReference type="HAMAP-Rule" id="MF_00524"/>
    </source>
</evidence>
<dbReference type="SUPFAM" id="SSF53067">
    <property type="entry name" value="Actin-like ATPase domain"/>
    <property type="match status" value="1"/>
</dbReference>
<dbReference type="NCBIfam" id="TIGR00749">
    <property type="entry name" value="glk"/>
    <property type="match status" value="1"/>
</dbReference>
<keyword evidence="3" id="KW-0547">Nucleotide-binding</keyword>
<keyword evidence="6" id="KW-1185">Reference proteome</keyword>
<dbReference type="InterPro" id="IPR043129">
    <property type="entry name" value="ATPase_NBD"/>
</dbReference>
<keyword evidence="3" id="KW-0324">Glycolysis</keyword>
<dbReference type="PANTHER" id="PTHR47363">
    <property type="entry name" value="GLUCOKINASE"/>
    <property type="match status" value="1"/>
</dbReference>
<dbReference type="GO" id="GO:0005524">
    <property type="term" value="F:ATP binding"/>
    <property type="evidence" value="ECO:0007669"/>
    <property type="project" value="UniProtKB-UniRule"/>
</dbReference>
<comment type="subcellular location">
    <subcellularLocation>
        <location evidence="3">Cytoplasm</location>
    </subcellularLocation>
</comment>
<dbReference type="NCBIfam" id="NF001415">
    <property type="entry name" value="PRK00292.1-2"/>
    <property type="match status" value="1"/>
</dbReference>
<keyword evidence="3" id="KW-0963">Cytoplasm</keyword>